<dbReference type="InterPro" id="IPR042089">
    <property type="entry name" value="Peptidase_M13_dom_2"/>
</dbReference>
<dbReference type="PROSITE" id="PS00018">
    <property type="entry name" value="EF_HAND_1"/>
    <property type="match status" value="1"/>
</dbReference>
<reference evidence="4" key="1">
    <citation type="journal article" date="2023" name="bioRxiv">
        <title>Scaffold-level genome assemblies of two parasitoid biocontrol wasps reveal the parthenogenesis mechanism and an associated novel virus.</title>
        <authorList>
            <person name="Inwood S."/>
            <person name="Skelly J."/>
            <person name="Guhlin J."/>
            <person name="Harrop T."/>
            <person name="Goldson S."/>
            <person name="Dearden P."/>
        </authorList>
    </citation>
    <scope>NUCLEOTIDE SEQUENCE</scope>
    <source>
        <strain evidence="4">Lincoln</strain>
        <tissue evidence="4">Whole body</tissue>
    </source>
</reference>
<keyword evidence="5" id="KW-1185">Reference proteome</keyword>
<evidence type="ECO:0000259" key="3">
    <source>
        <dbReference type="Pfam" id="PF05649"/>
    </source>
</evidence>
<dbReference type="EMBL" id="JAQQBR010001831">
    <property type="protein sequence ID" value="KAK0169103.1"/>
    <property type="molecule type" value="Genomic_DNA"/>
</dbReference>
<dbReference type="InterPro" id="IPR018247">
    <property type="entry name" value="EF_Hand_1_Ca_BS"/>
</dbReference>
<dbReference type="GO" id="GO:0004222">
    <property type="term" value="F:metalloendopeptidase activity"/>
    <property type="evidence" value="ECO:0007669"/>
    <property type="project" value="InterPro"/>
</dbReference>
<dbReference type="Gene3D" id="3.40.390.10">
    <property type="entry name" value="Collagenase (Catalytic Domain)"/>
    <property type="match status" value="1"/>
</dbReference>
<dbReference type="Proteomes" id="UP001168972">
    <property type="component" value="Unassembled WGS sequence"/>
</dbReference>
<comment type="caution">
    <text evidence="4">The sequence shown here is derived from an EMBL/GenBank/DDBJ whole genome shotgun (WGS) entry which is preliminary data.</text>
</comment>
<comment type="similarity">
    <text evidence="2">Belongs to the peptidase M13 family.</text>
</comment>
<dbReference type="GO" id="GO:0016485">
    <property type="term" value="P:protein processing"/>
    <property type="evidence" value="ECO:0007669"/>
    <property type="project" value="TreeGrafter"/>
</dbReference>
<dbReference type="AlphaFoldDB" id="A0AA39KPH0"/>
<dbReference type="SUPFAM" id="SSF55486">
    <property type="entry name" value="Metalloproteases ('zincins'), catalytic domain"/>
    <property type="match status" value="1"/>
</dbReference>
<name>A0AA39KPH0_MICHY</name>
<comment type="subcellular location">
    <subcellularLocation>
        <location evidence="1">Cell membrane</location>
        <topology evidence="1">Single-pass type II membrane protein</topology>
    </subcellularLocation>
</comment>
<dbReference type="InterPro" id="IPR008753">
    <property type="entry name" value="Peptidase_M13_N"/>
</dbReference>
<dbReference type="CDD" id="cd08662">
    <property type="entry name" value="M13"/>
    <property type="match status" value="1"/>
</dbReference>
<dbReference type="Pfam" id="PF05649">
    <property type="entry name" value="Peptidase_M13_N"/>
    <property type="match status" value="1"/>
</dbReference>
<feature type="domain" description="Peptidase M13 N-terminal" evidence="3">
    <location>
        <begin position="53"/>
        <end position="453"/>
    </location>
</feature>
<evidence type="ECO:0000313" key="4">
    <source>
        <dbReference type="EMBL" id="KAK0169103.1"/>
    </source>
</evidence>
<protein>
    <recommendedName>
        <fullName evidence="3">Peptidase M13 N-terminal domain-containing protein</fullName>
    </recommendedName>
</protein>
<proteinExistence type="inferred from homology"/>
<reference evidence="4" key="2">
    <citation type="submission" date="2023-03" db="EMBL/GenBank/DDBJ databases">
        <authorList>
            <person name="Inwood S.N."/>
            <person name="Skelly J.G."/>
            <person name="Guhlin J."/>
            <person name="Harrop T.W.R."/>
            <person name="Goldson S.G."/>
            <person name="Dearden P.K."/>
        </authorList>
    </citation>
    <scope>NUCLEOTIDE SEQUENCE</scope>
    <source>
        <strain evidence="4">Lincoln</strain>
        <tissue evidence="4">Whole body</tissue>
    </source>
</reference>
<organism evidence="4 5">
    <name type="scientific">Microctonus hyperodae</name>
    <name type="common">Parasitoid wasp</name>
    <dbReference type="NCBI Taxonomy" id="165561"/>
    <lineage>
        <taxon>Eukaryota</taxon>
        <taxon>Metazoa</taxon>
        <taxon>Ecdysozoa</taxon>
        <taxon>Arthropoda</taxon>
        <taxon>Hexapoda</taxon>
        <taxon>Insecta</taxon>
        <taxon>Pterygota</taxon>
        <taxon>Neoptera</taxon>
        <taxon>Endopterygota</taxon>
        <taxon>Hymenoptera</taxon>
        <taxon>Apocrita</taxon>
        <taxon>Ichneumonoidea</taxon>
        <taxon>Braconidae</taxon>
        <taxon>Euphorinae</taxon>
        <taxon>Microctonus</taxon>
    </lineage>
</organism>
<dbReference type="PROSITE" id="PS51885">
    <property type="entry name" value="NEPRILYSIN"/>
    <property type="match status" value="1"/>
</dbReference>
<dbReference type="PANTHER" id="PTHR11733">
    <property type="entry name" value="ZINC METALLOPROTEASE FAMILY M13 NEPRILYSIN-RELATED"/>
    <property type="match status" value="1"/>
</dbReference>
<evidence type="ECO:0000256" key="2">
    <source>
        <dbReference type="ARBA" id="ARBA00007357"/>
    </source>
</evidence>
<accession>A0AA39KPH0</accession>
<sequence length="483" mass="56623">MPNTTISELSSIFEIEENDETLLENKKNTVCDTKECHIIAKELIRGMNMSVSPCDNLYDFVCGSWETESRIPDHEAAWSRFQIYQDTVHRRIKSVLETEPSSSDILPVRQAKKWYRSCLDVGVLEGRGLHPMEAVLLQLGGWPMTLDPEEWDEKEHSWQNVEHGYFHITGDHVFYEVSAIHWGRMFGIMLGKGSVPLHEKFPEKYRNYTGDDDDSYTKLITVVAKMFADYNKASITNERIEKDVKDLVEFEKELHLLVDDDQGRYSDWTLGEFVEWYNANVSDSDNDDKIQKIDFANLIRRKFDLVNHEIEDSDSIFFESYDYFVQLTQLLNRTPTRTIVNYIHWNFVSDMLAYTTETMRDALFDLLHNEFDVKKRQPRWLECIEEMKMTTAAAYAFVQKYFSQEVEDAAKEMIANVREEMAKQIESSNWMDDDTKTIAKEKLNAMDIYIGFPDWYKNETSVLNSYKGLAIGYDHFDNILNFK</sequence>
<evidence type="ECO:0000313" key="5">
    <source>
        <dbReference type="Proteomes" id="UP001168972"/>
    </source>
</evidence>
<gene>
    <name evidence="4" type="ORF">PV327_002849</name>
</gene>
<evidence type="ECO:0000256" key="1">
    <source>
        <dbReference type="ARBA" id="ARBA00004401"/>
    </source>
</evidence>
<dbReference type="InterPro" id="IPR000718">
    <property type="entry name" value="Peptidase_M13"/>
</dbReference>
<dbReference type="GO" id="GO:0005886">
    <property type="term" value="C:plasma membrane"/>
    <property type="evidence" value="ECO:0007669"/>
    <property type="project" value="UniProtKB-SubCell"/>
</dbReference>
<dbReference type="Gene3D" id="1.10.1380.10">
    <property type="entry name" value="Neutral endopeptidase , domain2"/>
    <property type="match status" value="1"/>
</dbReference>
<dbReference type="InterPro" id="IPR024079">
    <property type="entry name" value="MetalloPept_cat_dom_sf"/>
</dbReference>
<dbReference type="PANTHER" id="PTHR11733:SF237">
    <property type="entry name" value="NEPRILYSIN-LIKE 4"/>
    <property type="match status" value="1"/>
</dbReference>